<keyword evidence="2" id="KW-1185">Reference proteome</keyword>
<evidence type="ECO:0000313" key="1">
    <source>
        <dbReference type="EMBL" id="SOB59347.1"/>
    </source>
</evidence>
<proteinExistence type="predicted"/>
<accession>A0A2C8FA75</accession>
<gene>
    <name evidence="1" type="ORF">DPRO_2439</name>
</gene>
<protein>
    <submittedName>
        <fullName evidence="1">Uncharacterized protein</fullName>
    </submittedName>
</protein>
<dbReference type="AlphaFoldDB" id="A0A2C8FA75"/>
<name>A0A2C8FA75_9BACT</name>
<dbReference type="EMBL" id="LT907975">
    <property type="protein sequence ID" value="SOB59347.1"/>
    <property type="molecule type" value="Genomic_DNA"/>
</dbReference>
<organism evidence="1 2">
    <name type="scientific">Pseudodesulfovibrio profundus</name>
    <dbReference type="NCBI Taxonomy" id="57320"/>
    <lineage>
        <taxon>Bacteria</taxon>
        <taxon>Pseudomonadati</taxon>
        <taxon>Thermodesulfobacteriota</taxon>
        <taxon>Desulfovibrionia</taxon>
        <taxon>Desulfovibrionales</taxon>
        <taxon>Desulfovibrionaceae</taxon>
    </lineage>
</organism>
<sequence length="48" mass="5379">MISYDTGTVFNAYILKYPAKADGWDIDEEFNAPEGETLREHSLSGKVV</sequence>
<dbReference type="Proteomes" id="UP000219215">
    <property type="component" value="Chromosome DPRO"/>
</dbReference>
<dbReference type="KEGG" id="pprf:DPRO_2439"/>
<dbReference type="RefSeq" id="WP_157917460.1">
    <property type="nucleotide sequence ID" value="NZ_LT907975.1"/>
</dbReference>
<evidence type="ECO:0000313" key="2">
    <source>
        <dbReference type="Proteomes" id="UP000219215"/>
    </source>
</evidence>
<reference evidence="2" key="1">
    <citation type="submission" date="2017-09" db="EMBL/GenBank/DDBJ databases">
        <authorList>
            <person name="Regsiter A."/>
            <person name="William W."/>
        </authorList>
    </citation>
    <scope>NUCLEOTIDE SEQUENCE [LARGE SCALE GENOMIC DNA]</scope>
    <source>
        <strain evidence="2">500-1</strain>
    </source>
</reference>